<organism evidence="4 5">
    <name type="scientific">Tessaracoccus defluvii</name>
    <dbReference type="NCBI Taxonomy" id="1285901"/>
    <lineage>
        <taxon>Bacteria</taxon>
        <taxon>Bacillati</taxon>
        <taxon>Actinomycetota</taxon>
        <taxon>Actinomycetes</taxon>
        <taxon>Propionibacteriales</taxon>
        <taxon>Propionibacteriaceae</taxon>
        <taxon>Tessaracoccus</taxon>
    </lineage>
</organism>
<keyword evidence="1" id="KW-0808">Transferase</keyword>
<dbReference type="KEGG" id="tdf:H9L22_13955"/>
<protein>
    <submittedName>
        <fullName evidence="4">Carbohydrate kinase family protein</fullName>
    </submittedName>
</protein>
<dbReference type="PANTHER" id="PTHR10584">
    <property type="entry name" value="SUGAR KINASE"/>
    <property type="match status" value="1"/>
</dbReference>
<name>A0A7H0H450_9ACTN</name>
<dbReference type="Pfam" id="PF00294">
    <property type="entry name" value="PfkB"/>
    <property type="match status" value="1"/>
</dbReference>
<evidence type="ECO:0000313" key="5">
    <source>
        <dbReference type="Proteomes" id="UP000516117"/>
    </source>
</evidence>
<dbReference type="AlphaFoldDB" id="A0A7H0H450"/>
<sequence length="317" mass="33427">MSAHLCLDVLTVGLTYRDLVFTGVDALPQAGEERYARGLHEMWGGIATMARVCAALGMRAGLATEVGDDDASRRLLADMAAAGIDTSLSREHPGWRLPVTVAMSLPEDRAMLTVEDPLATEVAGHLERTAFTARSIIVDLRDPAAPWLQRARAEGATVFASRGFDPTERWGDEALSGLDATDVWMLNDLEARAFTGLDDPLAAARALSRRVPLVVVTRGADGMVAVDATTGEEAVVPAFPVDPLSTIGAGDSSLAAFAYAHGRTDSLEERVTLTAFIVSAVLTSPGGAATPPDRAQLLELAGQGGDRRLDLVRGLLA</sequence>
<keyword evidence="2 4" id="KW-0418">Kinase</keyword>
<reference evidence="4 5" key="1">
    <citation type="submission" date="2020-08" db="EMBL/GenBank/DDBJ databases">
        <title>Genome sequence of Tessaracoccus defluvii JCM 17540T.</title>
        <authorList>
            <person name="Hyun D.-W."/>
            <person name="Bae J.-W."/>
        </authorList>
    </citation>
    <scope>NUCLEOTIDE SEQUENCE [LARGE SCALE GENOMIC DNA]</scope>
    <source>
        <strain evidence="4 5">JCM 17540</strain>
    </source>
</reference>
<dbReference type="GO" id="GO:0005829">
    <property type="term" value="C:cytosol"/>
    <property type="evidence" value="ECO:0007669"/>
    <property type="project" value="TreeGrafter"/>
</dbReference>
<dbReference type="PANTHER" id="PTHR10584:SF157">
    <property type="entry name" value="SULFOFRUCTOSE KINASE"/>
    <property type="match status" value="1"/>
</dbReference>
<evidence type="ECO:0000256" key="2">
    <source>
        <dbReference type="ARBA" id="ARBA00022777"/>
    </source>
</evidence>
<gene>
    <name evidence="4" type="ORF">H9L22_13955</name>
</gene>
<keyword evidence="5" id="KW-1185">Reference proteome</keyword>
<feature type="domain" description="Carbohydrate kinase PfkB" evidence="3">
    <location>
        <begin position="9"/>
        <end position="292"/>
    </location>
</feature>
<evidence type="ECO:0000259" key="3">
    <source>
        <dbReference type="Pfam" id="PF00294"/>
    </source>
</evidence>
<dbReference type="EMBL" id="CP060789">
    <property type="protein sequence ID" value="QNP55316.1"/>
    <property type="molecule type" value="Genomic_DNA"/>
</dbReference>
<dbReference type="GO" id="GO:0016301">
    <property type="term" value="F:kinase activity"/>
    <property type="evidence" value="ECO:0007669"/>
    <property type="project" value="UniProtKB-KW"/>
</dbReference>
<proteinExistence type="predicted"/>
<dbReference type="SUPFAM" id="SSF53613">
    <property type="entry name" value="Ribokinase-like"/>
    <property type="match status" value="1"/>
</dbReference>
<dbReference type="InterPro" id="IPR011611">
    <property type="entry name" value="PfkB_dom"/>
</dbReference>
<dbReference type="Gene3D" id="3.40.1190.20">
    <property type="match status" value="1"/>
</dbReference>
<dbReference type="RefSeq" id="WP_187720451.1">
    <property type="nucleotide sequence ID" value="NZ_BAABBL010000011.1"/>
</dbReference>
<accession>A0A7H0H450</accession>
<dbReference type="Proteomes" id="UP000516117">
    <property type="component" value="Chromosome"/>
</dbReference>
<evidence type="ECO:0000313" key="4">
    <source>
        <dbReference type="EMBL" id="QNP55316.1"/>
    </source>
</evidence>
<dbReference type="InterPro" id="IPR029056">
    <property type="entry name" value="Ribokinase-like"/>
</dbReference>
<evidence type="ECO:0000256" key="1">
    <source>
        <dbReference type="ARBA" id="ARBA00022679"/>
    </source>
</evidence>